<protein>
    <recommendedName>
        <fullName evidence="4">Hsp70 nucleotide exchange factor FES1</fullName>
    </recommendedName>
    <alternativeName>
        <fullName evidence="3">Hsp70 nucleotide exchange factor fes1</fullName>
    </alternativeName>
</protein>
<dbReference type="SUPFAM" id="SSF48371">
    <property type="entry name" value="ARM repeat"/>
    <property type="match status" value="1"/>
</dbReference>
<evidence type="ECO:0000256" key="6">
    <source>
        <dbReference type="ARBA" id="ARBA00022737"/>
    </source>
</evidence>
<dbReference type="InterPro" id="IPR011989">
    <property type="entry name" value="ARM-like"/>
</dbReference>
<dbReference type="GO" id="GO:0000774">
    <property type="term" value="F:adenyl-nucleotide exchange factor activity"/>
    <property type="evidence" value="ECO:0007669"/>
    <property type="project" value="TreeGrafter"/>
</dbReference>
<accession>A0A2B7X2P4</accession>
<evidence type="ECO:0000313" key="11">
    <source>
        <dbReference type="EMBL" id="PGH03051.1"/>
    </source>
</evidence>
<dbReference type="GO" id="GO:0006417">
    <property type="term" value="P:regulation of translation"/>
    <property type="evidence" value="ECO:0007669"/>
    <property type="project" value="UniProtKB-KW"/>
</dbReference>
<reference evidence="11 12" key="1">
    <citation type="submission" date="2017-10" db="EMBL/GenBank/DDBJ databases">
        <title>Comparative genomics in systemic dimorphic fungi from Ajellomycetaceae.</title>
        <authorList>
            <person name="Munoz J.F."/>
            <person name="Mcewen J.G."/>
            <person name="Clay O.K."/>
            <person name="Cuomo C.A."/>
        </authorList>
    </citation>
    <scope>NUCLEOTIDE SEQUENCE [LARGE SCALE GENOMIC DNA]</scope>
    <source>
        <strain evidence="11 12">UAMH7299</strain>
    </source>
</reference>
<dbReference type="OrthoDB" id="10250458at2759"/>
<dbReference type="PANTHER" id="PTHR19316:SF18">
    <property type="entry name" value="HSP70-BINDING PROTEIN 1"/>
    <property type="match status" value="1"/>
</dbReference>
<comment type="similarity">
    <text evidence="2">Belongs to the FES1 family.</text>
</comment>
<evidence type="ECO:0000256" key="9">
    <source>
        <dbReference type="SAM" id="MobiDB-lite"/>
    </source>
</evidence>
<evidence type="ECO:0000256" key="3">
    <source>
        <dbReference type="ARBA" id="ARBA00015214"/>
    </source>
</evidence>
<evidence type="ECO:0000256" key="4">
    <source>
        <dbReference type="ARBA" id="ARBA00020719"/>
    </source>
</evidence>
<dbReference type="Gene3D" id="1.25.10.10">
    <property type="entry name" value="Leucine-rich Repeat Variant"/>
    <property type="match status" value="1"/>
</dbReference>
<dbReference type="Pfam" id="PF08609">
    <property type="entry name" value="Fes1"/>
    <property type="match status" value="1"/>
</dbReference>
<evidence type="ECO:0000259" key="10">
    <source>
        <dbReference type="Pfam" id="PF08609"/>
    </source>
</evidence>
<sequence length="238" mass="25945">MDPSMQSLLKWGIENSQPSTTNPSTDNDSSAAATTTTTTTTGATGAPRSLSPSALQRLFFNTPSDAELMKAAMHVIRSTDATLENKLVAFDNFEQLVENLDNANNMDVLGLWAPLVQELEAEEAERRMMAAWCIGTAVQNNERAQEKLIEQPTSLPTLLRISQTDPDKSVRRKAIYALSSAVRNHQAALDEFVKHLPAHLPDDGDDAGRDELIGGDGVEAGDMERIDEIISRLKKAVV</sequence>
<feature type="region of interest" description="Disordered" evidence="9">
    <location>
        <begin position="14"/>
        <end position="50"/>
    </location>
</feature>
<proteinExistence type="inferred from homology"/>
<dbReference type="Pfam" id="PF13646">
    <property type="entry name" value="HEAT_2"/>
    <property type="match status" value="1"/>
</dbReference>
<feature type="domain" description="Nucleotide exchange factor Fes1" evidence="10">
    <location>
        <begin position="5"/>
        <end position="106"/>
    </location>
</feature>
<dbReference type="FunFam" id="1.25.10.10:FF:000434">
    <property type="entry name" value="Hsp70 nucleotide exchange factor fes1"/>
    <property type="match status" value="1"/>
</dbReference>
<dbReference type="EMBL" id="PDNA01000215">
    <property type="protein sequence ID" value="PGH03051.1"/>
    <property type="molecule type" value="Genomic_DNA"/>
</dbReference>
<gene>
    <name evidence="11" type="ORF">AJ80_08746</name>
</gene>
<comment type="caution">
    <text evidence="11">The sequence shown here is derived from an EMBL/GenBank/DDBJ whole genome shotgun (WGS) entry which is preliminary data.</text>
</comment>
<evidence type="ECO:0000313" key="12">
    <source>
        <dbReference type="Proteomes" id="UP000224634"/>
    </source>
</evidence>
<dbReference type="InterPro" id="IPR013918">
    <property type="entry name" value="Nucleotide_exch_fac_Fes1"/>
</dbReference>
<dbReference type="InterPro" id="IPR050693">
    <property type="entry name" value="Hsp70_NEF-Inhibitors"/>
</dbReference>
<evidence type="ECO:0000256" key="8">
    <source>
        <dbReference type="ARBA" id="ARBA00024912"/>
    </source>
</evidence>
<name>A0A2B7X2P4_POLH7</name>
<evidence type="ECO:0000256" key="7">
    <source>
        <dbReference type="ARBA" id="ARBA00022845"/>
    </source>
</evidence>
<keyword evidence="5" id="KW-0963">Cytoplasm</keyword>
<evidence type="ECO:0000256" key="2">
    <source>
        <dbReference type="ARBA" id="ARBA00011045"/>
    </source>
</evidence>
<dbReference type="AlphaFoldDB" id="A0A2B7X2P4"/>
<dbReference type="Proteomes" id="UP000224634">
    <property type="component" value="Unassembled WGS sequence"/>
</dbReference>
<dbReference type="STRING" id="1447883.A0A2B7X2P4"/>
<comment type="subcellular location">
    <subcellularLocation>
        <location evidence="1">Cytoplasm</location>
    </subcellularLocation>
</comment>
<dbReference type="InterPro" id="IPR016024">
    <property type="entry name" value="ARM-type_fold"/>
</dbReference>
<dbReference type="PANTHER" id="PTHR19316">
    <property type="entry name" value="PROTEIN FOLDING REGULATOR"/>
    <property type="match status" value="1"/>
</dbReference>
<evidence type="ECO:0000256" key="1">
    <source>
        <dbReference type="ARBA" id="ARBA00004496"/>
    </source>
</evidence>
<organism evidence="11 12">
    <name type="scientific">Polytolypa hystricis (strain UAMH7299)</name>
    <dbReference type="NCBI Taxonomy" id="1447883"/>
    <lineage>
        <taxon>Eukaryota</taxon>
        <taxon>Fungi</taxon>
        <taxon>Dikarya</taxon>
        <taxon>Ascomycota</taxon>
        <taxon>Pezizomycotina</taxon>
        <taxon>Eurotiomycetes</taxon>
        <taxon>Eurotiomycetidae</taxon>
        <taxon>Onygenales</taxon>
        <taxon>Onygenales incertae sedis</taxon>
        <taxon>Polytolypa</taxon>
    </lineage>
</organism>
<keyword evidence="7" id="KW-0810">Translation regulation</keyword>
<dbReference type="GO" id="GO:0005783">
    <property type="term" value="C:endoplasmic reticulum"/>
    <property type="evidence" value="ECO:0007669"/>
    <property type="project" value="TreeGrafter"/>
</dbReference>
<evidence type="ECO:0000256" key="5">
    <source>
        <dbReference type="ARBA" id="ARBA00022490"/>
    </source>
</evidence>
<feature type="compositionally biased region" description="Low complexity" evidence="9">
    <location>
        <begin position="18"/>
        <end position="46"/>
    </location>
</feature>
<keyword evidence="12" id="KW-1185">Reference proteome</keyword>
<keyword evidence="6" id="KW-0677">Repeat</keyword>
<comment type="function">
    <text evidence="8">Functions as a nucleotide exchange factor (NEF) for Hsp70 chaperones which accelerates the release of ADP. Required for fully efficient Hsp70-mediated folding of proteins.</text>
</comment>